<gene>
    <name evidence="1" type="ORF">LCGC14_0146260</name>
</gene>
<dbReference type="AlphaFoldDB" id="A0A0F9UZX5"/>
<sequence>MRKEHEHETRKPCLCDRNVACCLLISDTLLDATTHYCRKWGFDQQSKDQREVLKNG</sequence>
<proteinExistence type="predicted"/>
<dbReference type="EMBL" id="LAZR01000051">
    <property type="protein sequence ID" value="KKN98515.1"/>
    <property type="molecule type" value="Genomic_DNA"/>
</dbReference>
<name>A0A0F9UZX5_9ZZZZ</name>
<accession>A0A0F9UZX5</accession>
<reference evidence="1" key="1">
    <citation type="journal article" date="2015" name="Nature">
        <title>Complex archaea that bridge the gap between prokaryotes and eukaryotes.</title>
        <authorList>
            <person name="Spang A."/>
            <person name="Saw J.H."/>
            <person name="Jorgensen S.L."/>
            <person name="Zaremba-Niedzwiedzka K."/>
            <person name="Martijn J."/>
            <person name="Lind A.E."/>
            <person name="van Eijk R."/>
            <person name="Schleper C."/>
            <person name="Guy L."/>
            <person name="Ettema T.J."/>
        </authorList>
    </citation>
    <scope>NUCLEOTIDE SEQUENCE</scope>
</reference>
<organism evidence="1">
    <name type="scientific">marine sediment metagenome</name>
    <dbReference type="NCBI Taxonomy" id="412755"/>
    <lineage>
        <taxon>unclassified sequences</taxon>
        <taxon>metagenomes</taxon>
        <taxon>ecological metagenomes</taxon>
    </lineage>
</organism>
<comment type="caution">
    <text evidence="1">The sequence shown here is derived from an EMBL/GenBank/DDBJ whole genome shotgun (WGS) entry which is preliminary data.</text>
</comment>
<evidence type="ECO:0000313" key="1">
    <source>
        <dbReference type="EMBL" id="KKN98515.1"/>
    </source>
</evidence>
<protein>
    <submittedName>
        <fullName evidence="1">Uncharacterized protein</fullName>
    </submittedName>
</protein>